<sequence length="277" mass="29966">MIWKTKTKHLKINDSSWLMGILNVTPDSFSDGGENVQLDLAVSRAQQMMAEGAKIIDIGGESTRPGAEPVSLDEELARTIPVIEALVARQPDVVISIDTSKAEVARQALLAGAEIVNDVTGLLGDENMADVCIQLGAGVCLMHMQGNPKTMQASPQYDDVVAELAGYFSARHDQLVARGMDAQCLCFDPGIGFGKTDEHNIALLKNINQLGVHDRPVLLGISRKSLFGRLLGADKIDDRIVPTVAMTLAAHQRGVRLHRVHDVMANASALKMWQLVE</sequence>
<dbReference type="GO" id="GO:0046656">
    <property type="term" value="P:folic acid biosynthetic process"/>
    <property type="evidence" value="ECO:0007669"/>
    <property type="project" value="UniProtKB-KW"/>
</dbReference>
<dbReference type="AlphaFoldDB" id="A0A8J7MBW0"/>
<organism evidence="14 15">
    <name type="scientific">Persicirhabdus sediminis</name>
    <dbReference type="NCBI Taxonomy" id="454144"/>
    <lineage>
        <taxon>Bacteria</taxon>
        <taxon>Pseudomonadati</taxon>
        <taxon>Verrucomicrobiota</taxon>
        <taxon>Verrucomicrobiia</taxon>
        <taxon>Verrucomicrobiales</taxon>
        <taxon>Verrucomicrobiaceae</taxon>
        <taxon>Persicirhabdus</taxon>
    </lineage>
</organism>
<evidence type="ECO:0000259" key="13">
    <source>
        <dbReference type="PROSITE" id="PS50972"/>
    </source>
</evidence>
<reference evidence="14" key="1">
    <citation type="submission" date="2021-01" db="EMBL/GenBank/DDBJ databases">
        <title>Modified the classification status of verrucomicrobia.</title>
        <authorList>
            <person name="Feng X."/>
        </authorList>
    </citation>
    <scope>NUCLEOTIDE SEQUENCE</scope>
    <source>
        <strain evidence="14">_KCTC 22039</strain>
    </source>
</reference>
<evidence type="ECO:0000256" key="10">
    <source>
        <dbReference type="ARBA" id="ARBA00022909"/>
    </source>
</evidence>
<dbReference type="PANTHER" id="PTHR20941">
    <property type="entry name" value="FOLATE SYNTHESIS PROTEINS"/>
    <property type="match status" value="1"/>
</dbReference>
<dbReference type="SUPFAM" id="SSF51717">
    <property type="entry name" value="Dihydropteroate synthetase-like"/>
    <property type="match status" value="1"/>
</dbReference>
<dbReference type="Gene3D" id="3.20.20.20">
    <property type="entry name" value="Dihydropteroate synthase-like"/>
    <property type="match status" value="1"/>
</dbReference>
<comment type="cofactor">
    <cofactor evidence="2 12">
        <name>Mg(2+)</name>
        <dbReference type="ChEBI" id="CHEBI:18420"/>
    </cofactor>
</comment>
<keyword evidence="10 12" id="KW-0289">Folate biosynthesis</keyword>
<keyword evidence="15" id="KW-1185">Reference proteome</keyword>
<name>A0A8J7MBW0_9BACT</name>
<dbReference type="EC" id="2.5.1.15" evidence="5 12"/>
<evidence type="ECO:0000313" key="14">
    <source>
        <dbReference type="EMBL" id="MBK1790193.1"/>
    </source>
</evidence>
<dbReference type="GO" id="GO:0005829">
    <property type="term" value="C:cytosol"/>
    <property type="evidence" value="ECO:0007669"/>
    <property type="project" value="TreeGrafter"/>
</dbReference>
<dbReference type="Proteomes" id="UP000624703">
    <property type="component" value="Unassembled WGS sequence"/>
</dbReference>
<feature type="domain" description="Pterin-binding" evidence="13">
    <location>
        <begin position="16"/>
        <end position="271"/>
    </location>
</feature>
<evidence type="ECO:0000256" key="11">
    <source>
        <dbReference type="ARBA" id="ARBA00030193"/>
    </source>
</evidence>
<dbReference type="GO" id="GO:0046872">
    <property type="term" value="F:metal ion binding"/>
    <property type="evidence" value="ECO:0007669"/>
    <property type="project" value="UniProtKB-KW"/>
</dbReference>
<proteinExistence type="inferred from homology"/>
<comment type="function">
    <text evidence="12">Catalyzes the condensation of para-aminobenzoate (pABA) with 6-hydroxymethyl-7,8-dihydropterin diphosphate (DHPt-PP) to form 7,8-dihydropteroate (H2Pte), the immediate precursor of folate derivatives.</text>
</comment>
<evidence type="ECO:0000256" key="7">
    <source>
        <dbReference type="ARBA" id="ARBA00022679"/>
    </source>
</evidence>
<evidence type="ECO:0000256" key="8">
    <source>
        <dbReference type="ARBA" id="ARBA00022723"/>
    </source>
</evidence>
<dbReference type="NCBIfam" id="TIGR01496">
    <property type="entry name" value="DHPS"/>
    <property type="match status" value="1"/>
</dbReference>
<evidence type="ECO:0000256" key="4">
    <source>
        <dbReference type="ARBA" id="ARBA00009503"/>
    </source>
</evidence>
<dbReference type="UniPathway" id="UPA00077">
    <property type="reaction ID" value="UER00156"/>
</dbReference>
<dbReference type="PROSITE" id="PS00792">
    <property type="entry name" value="DHPS_1"/>
    <property type="match status" value="1"/>
</dbReference>
<comment type="caution">
    <text evidence="14">The sequence shown here is derived from an EMBL/GenBank/DDBJ whole genome shotgun (WGS) entry which is preliminary data.</text>
</comment>
<evidence type="ECO:0000256" key="2">
    <source>
        <dbReference type="ARBA" id="ARBA00001946"/>
    </source>
</evidence>
<evidence type="ECO:0000256" key="9">
    <source>
        <dbReference type="ARBA" id="ARBA00022842"/>
    </source>
</evidence>
<dbReference type="InterPro" id="IPR006390">
    <property type="entry name" value="DHP_synth_dom"/>
</dbReference>
<dbReference type="Pfam" id="PF00809">
    <property type="entry name" value="Pterin_bind"/>
    <property type="match status" value="1"/>
</dbReference>
<protein>
    <recommendedName>
        <fullName evidence="6 12">Dihydropteroate synthase</fullName>
        <shortName evidence="12">DHPS</shortName>
        <ecNumber evidence="5 12">2.5.1.15</ecNumber>
    </recommendedName>
    <alternativeName>
        <fullName evidence="11 12">Dihydropteroate pyrophosphorylase</fullName>
    </alternativeName>
</protein>
<evidence type="ECO:0000256" key="5">
    <source>
        <dbReference type="ARBA" id="ARBA00012458"/>
    </source>
</evidence>
<dbReference type="RefSeq" id="WP_200310234.1">
    <property type="nucleotide sequence ID" value="NZ_JAENIM010000016.1"/>
</dbReference>
<keyword evidence="9 12" id="KW-0460">Magnesium</keyword>
<dbReference type="EMBL" id="JAENIM010000016">
    <property type="protein sequence ID" value="MBK1790193.1"/>
    <property type="molecule type" value="Genomic_DNA"/>
</dbReference>
<dbReference type="PROSITE" id="PS00793">
    <property type="entry name" value="DHPS_2"/>
    <property type="match status" value="1"/>
</dbReference>
<dbReference type="PROSITE" id="PS50972">
    <property type="entry name" value="PTERIN_BINDING"/>
    <property type="match status" value="1"/>
</dbReference>
<accession>A0A8J7MBW0</accession>
<evidence type="ECO:0000256" key="12">
    <source>
        <dbReference type="RuleBase" id="RU361205"/>
    </source>
</evidence>
<evidence type="ECO:0000256" key="3">
    <source>
        <dbReference type="ARBA" id="ARBA00004763"/>
    </source>
</evidence>
<dbReference type="InterPro" id="IPR045031">
    <property type="entry name" value="DHP_synth-like"/>
</dbReference>
<dbReference type="GO" id="GO:0004156">
    <property type="term" value="F:dihydropteroate synthase activity"/>
    <property type="evidence" value="ECO:0007669"/>
    <property type="project" value="UniProtKB-EC"/>
</dbReference>
<dbReference type="CDD" id="cd00739">
    <property type="entry name" value="DHPS"/>
    <property type="match status" value="1"/>
</dbReference>
<dbReference type="InterPro" id="IPR000489">
    <property type="entry name" value="Pterin-binding_dom"/>
</dbReference>
<keyword evidence="7 12" id="KW-0808">Transferase</keyword>
<comment type="pathway">
    <text evidence="3 12">Cofactor biosynthesis; tetrahydrofolate biosynthesis; 7,8-dihydrofolate from 2-amino-4-hydroxy-6-hydroxymethyl-7,8-dihydropteridine diphosphate and 4-aminobenzoate: step 1/2.</text>
</comment>
<keyword evidence="8 12" id="KW-0479">Metal-binding</keyword>
<dbReference type="PANTHER" id="PTHR20941:SF1">
    <property type="entry name" value="FOLIC ACID SYNTHESIS PROTEIN FOL1"/>
    <property type="match status" value="1"/>
</dbReference>
<comment type="catalytic activity">
    <reaction evidence="1">
        <text>(7,8-dihydropterin-6-yl)methyl diphosphate + 4-aminobenzoate = 7,8-dihydropteroate + diphosphate</text>
        <dbReference type="Rhea" id="RHEA:19949"/>
        <dbReference type="ChEBI" id="CHEBI:17836"/>
        <dbReference type="ChEBI" id="CHEBI:17839"/>
        <dbReference type="ChEBI" id="CHEBI:33019"/>
        <dbReference type="ChEBI" id="CHEBI:72950"/>
        <dbReference type="EC" id="2.5.1.15"/>
    </reaction>
</comment>
<dbReference type="InterPro" id="IPR011005">
    <property type="entry name" value="Dihydropteroate_synth-like_sf"/>
</dbReference>
<comment type="similarity">
    <text evidence="4 12">Belongs to the DHPS family.</text>
</comment>
<evidence type="ECO:0000256" key="1">
    <source>
        <dbReference type="ARBA" id="ARBA00000012"/>
    </source>
</evidence>
<evidence type="ECO:0000313" key="15">
    <source>
        <dbReference type="Proteomes" id="UP000624703"/>
    </source>
</evidence>
<dbReference type="GO" id="GO:0046654">
    <property type="term" value="P:tetrahydrofolate biosynthetic process"/>
    <property type="evidence" value="ECO:0007669"/>
    <property type="project" value="UniProtKB-UniPathway"/>
</dbReference>
<gene>
    <name evidence="14" type="primary">folP</name>
    <name evidence="14" type="ORF">JIN82_03375</name>
</gene>
<dbReference type="FunFam" id="3.20.20.20:FF:000006">
    <property type="entry name" value="Dihydropteroate synthase"/>
    <property type="match status" value="1"/>
</dbReference>
<evidence type="ECO:0000256" key="6">
    <source>
        <dbReference type="ARBA" id="ARBA00016919"/>
    </source>
</evidence>